<dbReference type="InterPro" id="IPR024072">
    <property type="entry name" value="DHFR-like_dom_sf"/>
</dbReference>
<feature type="domain" description="Bacterial bifunctional deaminase-reductase C-terminal" evidence="1">
    <location>
        <begin position="5"/>
        <end position="174"/>
    </location>
</feature>
<sequence length="184" mass="20690">MSKVIAAINVTINGVCDHTAGIADEVLHQHYTKLLAEADAILYGKTTYQLMEYWRTVLDNSAEQQSMKDFAVAINRIPKIVFSHTLKSVDWASASLAKGELKETILNLRRTEEKNVLIGSRSLIIQALNLNLVDELQLCIHPLIASKGLQLFENIKQQMMFKLLKTKTFNNGILMLYYQPLVGG</sequence>
<proteinExistence type="predicted"/>
<accession>A0A419S3T0</accession>
<dbReference type="GO" id="GO:0009231">
    <property type="term" value="P:riboflavin biosynthetic process"/>
    <property type="evidence" value="ECO:0007669"/>
    <property type="project" value="InterPro"/>
</dbReference>
<dbReference type="EMBL" id="MBTA01000026">
    <property type="protein sequence ID" value="RKD14282.1"/>
    <property type="molecule type" value="Genomic_DNA"/>
</dbReference>
<evidence type="ECO:0000313" key="3">
    <source>
        <dbReference type="Proteomes" id="UP000283433"/>
    </source>
</evidence>
<organism evidence="2 3">
    <name type="scientific">Pelobium manganitolerans</name>
    <dbReference type="NCBI Taxonomy" id="1842495"/>
    <lineage>
        <taxon>Bacteria</taxon>
        <taxon>Pseudomonadati</taxon>
        <taxon>Bacteroidota</taxon>
        <taxon>Sphingobacteriia</taxon>
        <taxon>Sphingobacteriales</taxon>
        <taxon>Sphingobacteriaceae</taxon>
        <taxon>Pelobium</taxon>
    </lineage>
</organism>
<dbReference type="InterPro" id="IPR002734">
    <property type="entry name" value="RibDG_C"/>
</dbReference>
<dbReference type="Proteomes" id="UP000283433">
    <property type="component" value="Unassembled WGS sequence"/>
</dbReference>
<evidence type="ECO:0000259" key="1">
    <source>
        <dbReference type="Pfam" id="PF01872"/>
    </source>
</evidence>
<dbReference type="InterPro" id="IPR050765">
    <property type="entry name" value="Riboflavin_Biosynth_HTPR"/>
</dbReference>
<dbReference type="Pfam" id="PF01872">
    <property type="entry name" value="RibD_C"/>
    <property type="match status" value="1"/>
</dbReference>
<evidence type="ECO:0000313" key="2">
    <source>
        <dbReference type="EMBL" id="RKD14282.1"/>
    </source>
</evidence>
<dbReference type="OrthoDB" id="195113at2"/>
<dbReference type="RefSeq" id="WP_120182283.1">
    <property type="nucleotide sequence ID" value="NZ_MBTA01000026.1"/>
</dbReference>
<dbReference type="PANTHER" id="PTHR38011">
    <property type="entry name" value="DIHYDROFOLATE REDUCTASE FAMILY PROTEIN (AFU_ORTHOLOGUE AFUA_8G06820)"/>
    <property type="match status" value="1"/>
</dbReference>
<gene>
    <name evidence="2" type="ORF">BCY91_07275</name>
</gene>
<reference evidence="2 3" key="1">
    <citation type="submission" date="2016-07" db="EMBL/GenBank/DDBJ databases">
        <title>Genome of Pelobium manganitolerans.</title>
        <authorList>
            <person name="Wu S."/>
            <person name="Wang G."/>
        </authorList>
    </citation>
    <scope>NUCLEOTIDE SEQUENCE [LARGE SCALE GENOMIC DNA]</scope>
    <source>
        <strain evidence="2 3">YS-25</strain>
    </source>
</reference>
<dbReference type="PANTHER" id="PTHR38011:SF11">
    <property type="entry name" value="2,5-DIAMINO-6-RIBOSYLAMINO-4(3H)-PYRIMIDINONE 5'-PHOSPHATE REDUCTASE"/>
    <property type="match status" value="1"/>
</dbReference>
<comment type="caution">
    <text evidence="2">The sequence shown here is derived from an EMBL/GenBank/DDBJ whole genome shotgun (WGS) entry which is preliminary data.</text>
</comment>
<dbReference type="Gene3D" id="3.40.430.10">
    <property type="entry name" value="Dihydrofolate Reductase, subunit A"/>
    <property type="match status" value="1"/>
</dbReference>
<name>A0A419S3T0_9SPHI</name>
<dbReference type="SUPFAM" id="SSF53597">
    <property type="entry name" value="Dihydrofolate reductase-like"/>
    <property type="match status" value="1"/>
</dbReference>
<protein>
    <submittedName>
        <fullName evidence="2">Dihydrofolate reductase</fullName>
    </submittedName>
</protein>
<dbReference type="GO" id="GO:0008703">
    <property type="term" value="F:5-amino-6-(5-phosphoribosylamino)uracil reductase activity"/>
    <property type="evidence" value="ECO:0007669"/>
    <property type="project" value="InterPro"/>
</dbReference>
<keyword evidence="3" id="KW-1185">Reference proteome</keyword>
<dbReference type="AlphaFoldDB" id="A0A419S3T0"/>